<organism evidence="2 3">
    <name type="scientific">Micromonospora endophytica</name>
    <dbReference type="NCBI Taxonomy" id="515350"/>
    <lineage>
        <taxon>Bacteria</taxon>
        <taxon>Bacillati</taxon>
        <taxon>Actinomycetota</taxon>
        <taxon>Actinomycetes</taxon>
        <taxon>Micromonosporales</taxon>
        <taxon>Micromonosporaceae</taxon>
        <taxon>Micromonospora</taxon>
    </lineage>
</organism>
<dbReference type="Gene3D" id="3.90.1570.10">
    <property type="entry name" value="tt1808, chain A"/>
    <property type="match status" value="1"/>
</dbReference>
<dbReference type="SUPFAM" id="SSF52980">
    <property type="entry name" value="Restriction endonuclease-like"/>
    <property type="match status" value="1"/>
</dbReference>
<evidence type="ECO:0000313" key="2">
    <source>
        <dbReference type="EMBL" id="PZF86973.1"/>
    </source>
</evidence>
<name>A0A2W2D3C3_9ACTN</name>
<dbReference type="Proteomes" id="UP000248627">
    <property type="component" value="Unassembled WGS sequence"/>
</dbReference>
<reference evidence="2 3" key="1">
    <citation type="submission" date="2018-01" db="EMBL/GenBank/DDBJ databases">
        <title>Draft genome sequence of Jishengella endophytica.</title>
        <authorList>
            <person name="Sahin N."/>
            <person name="Ay H."/>
            <person name="Saygin H."/>
        </authorList>
    </citation>
    <scope>NUCLEOTIDE SEQUENCE [LARGE SCALE GENOMIC DNA]</scope>
    <source>
        <strain evidence="2 3">DSM 45430</strain>
    </source>
</reference>
<comment type="caution">
    <text evidence="2">The sequence shown here is derived from an EMBL/GenBank/DDBJ whole genome shotgun (WGS) entry which is preliminary data.</text>
</comment>
<dbReference type="CDD" id="cd06260">
    <property type="entry name" value="DUF820-like"/>
    <property type="match status" value="1"/>
</dbReference>
<proteinExistence type="predicted"/>
<dbReference type="AlphaFoldDB" id="A0A2W2D3C3"/>
<sequence length="202" mass="23046">MYTMAMPMRFDPLFDLDGMWTTQFADRYLPLPEAPEARYECIDGRLVMTPAEVGTNSYGEIELAHLLKPAARAHGFYVFGQVNLTFSPQRWIQPDVTVLHTLPKTDEEDRWIPVHLCTMAVEFVSPSSRRQDLVDKPIPCAEGRVPYFMRVEISRRLRHVAVELFTLGKFGGYDTLAQAVSGQRLRADEPFPIDFDPADLLP</sequence>
<dbReference type="InterPro" id="IPR012296">
    <property type="entry name" value="Nuclease_put_TT1808"/>
</dbReference>
<dbReference type="InterPro" id="IPR008538">
    <property type="entry name" value="Uma2"/>
</dbReference>
<evidence type="ECO:0000313" key="3">
    <source>
        <dbReference type="Proteomes" id="UP000248627"/>
    </source>
</evidence>
<feature type="domain" description="Putative restriction endonuclease" evidence="1">
    <location>
        <begin position="26"/>
        <end position="195"/>
    </location>
</feature>
<dbReference type="InterPro" id="IPR011335">
    <property type="entry name" value="Restrct_endonuc-II-like"/>
</dbReference>
<evidence type="ECO:0000259" key="1">
    <source>
        <dbReference type="Pfam" id="PF05685"/>
    </source>
</evidence>
<dbReference type="EMBL" id="POTX01000290">
    <property type="protein sequence ID" value="PZF86973.1"/>
    <property type="molecule type" value="Genomic_DNA"/>
</dbReference>
<accession>A0A2W2D3C3</accession>
<dbReference type="Pfam" id="PF05685">
    <property type="entry name" value="Uma2"/>
    <property type="match status" value="1"/>
</dbReference>
<gene>
    <name evidence="2" type="ORF">C1I93_27005</name>
</gene>
<protein>
    <recommendedName>
        <fullName evidence="1">Putative restriction endonuclease domain-containing protein</fullName>
    </recommendedName>
</protein>
<keyword evidence="3" id="KW-1185">Reference proteome</keyword>